<dbReference type="InterPro" id="IPR036291">
    <property type="entry name" value="NAD(P)-bd_dom_sf"/>
</dbReference>
<dbReference type="SUPFAM" id="SSF51735">
    <property type="entry name" value="NAD(P)-binding Rossmann-fold domains"/>
    <property type="match status" value="1"/>
</dbReference>
<dbReference type="EMBL" id="UINC01097727">
    <property type="protein sequence ID" value="SVC55682.1"/>
    <property type="molecule type" value="Genomic_DNA"/>
</dbReference>
<comment type="similarity">
    <text evidence="1">Belongs to the short-chain dehydrogenases/reductases (SDR) family.</text>
</comment>
<protein>
    <recommendedName>
        <fullName evidence="3">Short-chain dehydrogenase/reductase SDR</fullName>
    </recommendedName>
</protein>
<evidence type="ECO:0000313" key="2">
    <source>
        <dbReference type="EMBL" id="SVC55682.1"/>
    </source>
</evidence>
<accession>A0A382N7D3</accession>
<gene>
    <name evidence="2" type="ORF">METZ01_LOCUS308536</name>
</gene>
<sequence length="161" mass="17876">MVIFDHPDTNINDFSKELGVKGIELDLLSESNVVKAIKEAFSILGGFDGVINNAAATGEFMLQKGDAFSPFEDYPLELWMHGMNVNLTGTFLICREAGKYMKSHGGSIINISSTYGFLAPDHRIYKNQKFKSMPSYSASKAGVLGLTKWLSTWWAEDNIRV</sequence>
<evidence type="ECO:0000256" key="1">
    <source>
        <dbReference type="ARBA" id="ARBA00006484"/>
    </source>
</evidence>
<reference evidence="2" key="1">
    <citation type="submission" date="2018-05" db="EMBL/GenBank/DDBJ databases">
        <authorList>
            <person name="Lanie J.A."/>
            <person name="Ng W.-L."/>
            <person name="Kazmierczak K.M."/>
            <person name="Andrzejewski T.M."/>
            <person name="Davidsen T.M."/>
            <person name="Wayne K.J."/>
            <person name="Tettelin H."/>
            <person name="Glass J.I."/>
            <person name="Rusch D."/>
            <person name="Podicherti R."/>
            <person name="Tsui H.-C.T."/>
            <person name="Winkler M.E."/>
        </authorList>
    </citation>
    <scope>NUCLEOTIDE SEQUENCE</scope>
</reference>
<organism evidence="2">
    <name type="scientific">marine metagenome</name>
    <dbReference type="NCBI Taxonomy" id="408172"/>
    <lineage>
        <taxon>unclassified sequences</taxon>
        <taxon>metagenomes</taxon>
        <taxon>ecological metagenomes</taxon>
    </lineage>
</organism>
<dbReference type="PRINTS" id="PR00080">
    <property type="entry name" value="SDRFAMILY"/>
</dbReference>
<dbReference type="Pfam" id="PF00106">
    <property type="entry name" value="adh_short"/>
    <property type="match status" value="1"/>
</dbReference>
<dbReference type="InterPro" id="IPR002347">
    <property type="entry name" value="SDR_fam"/>
</dbReference>
<dbReference type="AlphaFoldDB" id="A0A382N7D3"/>
<proteinExistence type="inferred from homology"/>
<name>A0A382N7D3_9ZZZZ</name>
<dbReference type="PRINTS" id="PR00081">
    <property type="entry name" value="GDHRDH"/>
</dbReference>
<evidence type="ECO:0008006" key="3">
    <source>
        <dbReference type="Google" id="ProtNLM"/>
    </source>
</evidence>
<dbReference type="PANTHER" id="PTHR42760">
    <property type="entry name" value="SHORT-CHAIN DEHYDROGENASES/REDUCTASES FAMILY MEMBER"/>
    <property type="match status" value="1"/>
</dbReference>
<dbReference type="GO" id="GO:0016616">
    <property type="term" value="F:oxidoreductase activity, acting on the CH-OH group of donors, NAD or NADP as acceptor"/>
    <property type="evidence" value="ECO:0007669"/>
    <property type="project" value="TreeGrafter"/>
</dbReference>
<dbReference type="Gene3D" id="3.40.50.720">
    <property type="entry name" value="NAD(P)-binding Rossmann-like Domain"/>
    <property type="match status" value="1"/>
</dbReference>
<feature type="non-terminal residue" evidence="2">
    <location>
        <position position="161"/>
    </location>
</feature>